<dbReference type="InterPro" id="IPR002711">
    <property type="entry name" value="HNH"/>
</dbReference>
<dbReference type="Proteomes" id="UP000182486">
    <property type="component" value="Unassembled WGS sequence"/>
</dbReference>
<comment type="caution">
    <text evidence="2">The sequence shown here is derived from an EMBL/GenBank/DDBJ whole genome shotgun (WGS) entry which is preliminary data.</text>
</comment>
<reference evidence="2 3" key="1">
    <citation type="submission" date="2016-09" db="EMBL/GenBank/DDBJ databases">
        <title>Couchioplanes caeruleus draft genome sequence.</title>
        <authorList>
            <person name="Sheehan J."/>
            <person name="Caffrey P."/>
        </authorList>
    </citation>
    <scope>NUCLEOTIDE SEQUENCE [LARGE SCALE GENOMIC DNA]</scope>
    <source>
        <strain evidence="2 3">DSM 43634</strain>
    </source>
</reference>
<feature type="domain" description="HNH" evidence="1">
    <location>
        <begin position="32"/>
        <end position="94"/>
    </location>
</feature>
<accession>A0A1K0FNY5</accession>
<dbReference type="GO" id="GO:0008270">
    <property type="term" value="F:zinc ion binding"/>
    <property type="evidence" value="ECO:0007669"/>
    <property type="project" value="InterPro"/>
</dbReference>
<dbReference type="AlphaFoldDB" id="A0A1K0FNY5"/>
<name>A0A1K0FNY5_9ACTN</name>
<dbReference type="CDD" id="cd00085">
    <property type="entry name" value="HNHc"/>
    <property type="match status" value="1"/>
</dbReference>
<evidence type="ECO:0000313" key="3">
    <source>
        <dbReference type="Proteomes" id="UP000182486"/>
    </source>
</evidence>
<evidence type="ECO:0000313" key="2">
    <source>
        <dbReference type="EMBL" id="OJF14551.1"/>
    </source>
</evidence>
<evidence type="ECO:0000259" key="1">
    <source>
        <dbReference type="Pfam" id="PF01844"/>
    </source>
</evidence>
<dbReference type="Gene3D" id="1.10.30.50">
    <property type="match status" value="1"/>
</dbReference>
<protein>
    <recommendedName>
        <fullName evidence="1">HNH domain-containing protein</fullName>
    </recommendedName>
</protein>
<dbReference type="GO" id="GO:0003676">
    <property type="term" value="F:nucleic acid binding"/>
    <property type="evidence" value="ECO:0007669"/>
    <property type="project" value="InterPro"/>
</dbReference>
<dbReference type="GO" id="GO:0004519">
    <property type="term" value="F:endonuclease activity"/>
    <property type="evidence" value="ECO:0007669"/>
    <property type="project" value="InterPro"/>
</dbReference>
<dbReference type="EMBL" id="MEIA01000096">
    <property type="protein sequence ID" value="OJF14551.1"/>
    <property type="molecule type" value="Genomic_DNA"/>
</dbReference>
<sequence length="185" mass="20702">MTGPLPAGMIGYRGDDDVVLRLALFELWKSRCHMCDQPQLFGNTHIDHIIPQKTTDQELRDLITQHGLPTDFHLHRPSNLALICSNDNKRKGARLLPLHSRAMTDLLDFASRHAAEVERLVRAHASANGVARNLIRSPPRTYMNRRPATRSCGTVRRSCSTRVQSGCSRNLGIPASCPARYLLMA</sequence>
<organism evidence="2 3">
    <name type="scientific">Couchioplanes caeruleus subsp. caeruleus</name>
    <dbReference type="NCBI Taxonomy" id="56427"/>
    <lineage>
        <taxon>Bacteria</taxon>
        <taxon>Bacillati</taxon>
        <taxon>Actinomycetota</taxon>
        <taxon>Actinomycetes</taxon>
        <taxon>Micromonosporales</taxon>
        <taxon>Micromonosporaceae</taxon>
        <taxon>Couchioplanes</taxon>
    </lineage>
</organism>
<dbReference type="Pfam" id="PF01844">
    <property type="entry name" value="HNH"/>
    <property type="match status" value="1"/>
</dbReference>
<keyword evidence="3" id="KW-1185">Reference proteome</keyword>
<gene>
    <name evidence="2" type="ORF">BG844_09480</name>
</gene>
<proteinExistence type="predicted"/>
<dbReference type="InterPro" id="IPR003615">
    <property type="entry name" value="HNH_nuc"/>
</dbReference>
<dbReference type="RefSeq" id="WP_071804620.1">
    <property type="nucleotide sequence ID" value="NZ_MEIA01000096.1"/>
</dbReference>